<evidence type="ECO:0000313" key="10">
    <source>
        <dbReference type="Proteomes" id="UP001160334"/>
    </source>
</evidence>
<dbReference type="Gene3D" id="1.10.3720.10">
    <property type="entry name" value="MetI-like"/>
    <property type="match status" value="1"/>
</dbReference>
<feature type="transmembrane region" description="Helical" evidence="7">
    <location>
        <begin position="88"/>
        <end position="111"/>
    </location>
</feature>
<evidence type="ECO:0000256" key="6">
    <source>
        <dbReference type="ARBA" id="ARBA00023136"/>
    </source>
</evidence>
<comment type="caution">
    <text evidence="9">The sequence shown here is derived from an EMBL/GenBank/DDBJ whole genome shotgun (WGS) entry which is preliminary data.</text>
</comment>
<proteinExistence type="inferred from homology"/>
<keyword evidence="6 7" id="KW-0472">Membrane</keyword>
<evidence type="ECO:0000256" key="2">
    <source>
        <dbReference type="ARBA" id="ARBA00022448"/>
    </source>
</evidence>
<dbReference type="InterPro" id="IPR025966">
    <property type="entry name" value="OppC_N"/>
</dbReference>
<gene>
    <name evidence="9" type="ORF">M2280_005659</name>
</gene>
<name>A0ABT6MJA2_9NOCA</name>
<evidence type="ECO:0000256" key="4">
    <source>
        <dbReference type="ARBA" id="ARBA00022692"/>
    </source>
</evidence>
<dbReference type="InterPro" id="IPR035906">
    <property type="entry name" value="MetI-like_sf"/>
</dbReference>
<feature type="transmembrane region" description="Helical" evidence="7">
    <location>
        <begin position="123"/>
        <end position="142"/>
    </location>
</feature>
<evidence type="ECO:0000256" key="3">
    <source>
        <dbReference type="ARBA" id="ARBA00022475"/>
    </source>
</evidence>
<feature type="transmembrane region" description="Helical" evidence="7">
    <location>
        <begin position="23"/>
        <end position="44"/>
    </location>
</feature>
<feature type="transmembrane region" description="Helical" evidence="7">
    <location>
        <begin position="148"/>
        <end position="167"/>
    </location>
</feature>
<keyword evidence="3" id="KW-1003">Cell membrane</keyword>
<keyword evidence="5 7" id="KW-1133">Transmembrane helix</keyword>
<feature type="transmembrane region" description="Helical" evidence="7">
    <location>
        <begin position="203"/>
        <end position="229"/>
    </location>
</feature>
<organism evidence="9 10">
    <name type="scientific">Prescottella agglutinans</name>
    <dbReference type="NCBI Taxonomy" id="1644129"/>
    <lineage>
        <taxon>Bacteria</taxon>
        <taxon>Bacillati</taxon>
        <taxon>Actinomycetota</taxon>
        <taxon>Actinomycetes</taxon>
        <taxon>Mycobacteriales</taxon>
        <taxon>Nocardiaceae</taxon>
        <taxon>Prescottella</taxon>
    </lineage>
</organism>
<evidence type="ECO:0000313" key="9">
    <source>
        <dbReference type="EMBL" id="MDH6284401.1"/>
    </source>
</evidence>
<keyword evidence="2 7" id="KW-0813">Transport</keyword>
<protein>
    <submittedName>
        <fullName evidence="9">Oligopeptide transport system permease protein</fullName>
    </submittedName>
</protein>
<dbReference type="EMBL" id="JARXVC010000021">
    <property type="protein sequence ID" value="MDH6284401.1"/>
    <property type="molecule type" value="Genomic_DNA"/>
</dbReference>
<comment type="subcellular location">
    <subcellularLocation>
        <location evidence="1 7">Cell membrane</location>
        <topology evidence="1 7">Multi-pass membrane protein</topology>
    </subcellularLocation>
</comment>
<keyword evidence="4 7" id="KW-0812">Transmembrane</keyword>
<accession>A0ABT6MJA2</accession>
<dbReference type="InterPro" id="IPR000515">
    <property type="entry name" value="MetI-like"/>
</dbReference>
<feature type="transmembrane region" description="Helical" evidence="7">
    <location>
        <begin position="255"/>
        <end position="277"/>
    </location>
</feature>
<dbReference type="Pfam" id="PF12911">
    <property type="entry name" value="OppC_N"/>
    <property type="match status" value="1"/>
</dbReference>
<dbReference type="Proteomes" id="UP001160334">
    <property type="component" value="Unassembled WGS sequence"/>
</dbReference>
<dbReference type="PANTHER" id="PTHR43386:SF6">
    <property type="entry name" value="ABC TRANSPORTER PERMEASE PROTEIN"/>
    <property type="match status" value="1"/>
</dbReference>
<dbReference type="PANTHER" id="PTHR43386">
    <property type="entry name" value="OLIGOPEPTIDE TRANSPORT SYSTEM PERMEASE PROTEIN APPC"/>
    <property type="match status" value="1"/>
</dbReference>
<feature type="domain" description="ABC transmembrane type-1" evidence="8">
    <location>
        <begin position="84"/>
        <end position="274"/>
    </location>
</feature>
<dbReference type="CDD" id="cd06261">
    <property type="entry name" value="TM_PBP2"/>
    <property type="match status" value="1"/>
</dbReference>
<evidence type="ECO:0000256" key="7">
    <source>
        <dbReference type="RuleBase" id="RU363032"/>
    </source>
</evidence>
<reference evidence="9 10" key="1">
    <citation type="submission" date="2023-04" db="EMBL/GenBank/DDBJ databases">
        <title>Forest soil microbial communities from Buena Vista Peninsula, Colon Province, Panama.</title>
        <authorList>
            <person name="Bouskill N."/>
        </authorList>
    </citation>
    <scope>NUCLEOTIDE SEQUENCE [LARGE SCALE GENOMIC DNA]</scope>
    <source>
        <strain evidence="9 10">CFH S0262</strain>
    </source>
</reference>
<dbReference type="PROSITE" id="PS50928">
    <property type="entry name" value="ABC_TM1"/>
    <property type="match status" value="1"/>
</dbReference>
<keyword evidence="10" id="KW-1185">Reference proteome</keyword>
<dbReference type="Pfam" id="PF00528">
    <property type="entry name" value="BPD_transp_1"/>
    <property type="match status" value="1"/>
</dbReference>
<evidence type="ECO:0000256" key="5">
    <source>
        <dbReference type="ARBA" id="ARBA00022989"/>
    </source>
</evidence>
<sequence>MSDEPRAEGMWGSAWRRLRRRPMFLVACAILLVVAAVVLFPSLFTDLDPRYCDIADSLAPPRAGHWFGFDRQGCDVYARTVYGARPSVTVGVCVTAAVLLIGVVFGALAGYYGGWADSLLSRVADIFFGIPLILAAIVLMQLFAQRTIWTVVAVLALFGWPQMARIARGAVISAKSNDYVLAARAVGMSHPSILLRHVLPNSLAPIIVLATMLLGTFIVAEATLSFLGIGLPPTTVSWGGDISTAQVTLRRGSTILFYPAGALAITVLGFVLLGDALRDALDPTTARRRR</sequence>
<dbReference type="SUPFAM" id="SSF161098">
    <property type="entry name" value="MetI-like"/>
    <property type="match status" value="1"/>
</dbReference>
<evidence type="ECO:0000256" key="1">
    <source>
        <dbReference type="ARBA" id="ARBA00004651"/>
    </source>
</evidence>
<evidence type="ECO:0000259" key="8">
    <source>
        <dbReference type="PROSITE" id="PS50928"/>
    </source>
</evidence>
<comment type="similarity">
    <text evidence="7">Belongs to the binding-protein-dependent transport system permease family.</text>
</comment>
<dbReference type="InterPro" id="IPR050366">
    <property type="entry name" value="BP-dependent_transpt_permease"/>
</dbReference>